<dbReference type="Pfam" id="PF08373">
    <property type="entry name" value="RAP"/>
    <property type="match status" value="1"/>
</dbReference>
<dbReference type="PANTHER" id="PTHR21228:SF70">
    <property type="entry name" value="FAST KINASE DOMAIN-CONTAINING PROTEIN 5, MITOCHONDRIAL"/>
    <property type="match status" value="1"/>
</dbReference>
<dbReference type="InterPro" id="IPR050870">
    <property type="entry name" value="FAST_kinase"/>
</dbReference>
<keyword evidence="5" id="KW-0808">Transferase</keyword>
<feature type="region of interest" description="Disordered" evidence="3">
    <location>
        <begin position="125"/>
        <end position="148"/>
    </location>
</feature>
<keyword evidence="5" id="KW-0418">Kinase</keyword>
<dbReference type="Pfam" id="PF06743">
    <property type="entry name" value="FAST_1"/>
    <property type="match status" value="1"/>
</dbReference>
<reference evidence="5" key="1">
    <citation type="submission" date="2022-03" db="EMBL/GenBank/DDBJ databases">
        <authorList>
            <person name="Alioto T."/>
            <person name="Alioto T."/>
            <person name="Gomez Garrido J."/>
        </authorList>
    </citation>
    <scope>NUCLEOTIDE SEQUENCE</scope>
</reference>
<dbReference type="SMART" id="SM00952">
    <property type="entry name" value="RAP"/>
    <property type="match status" value="1"/>
</dbReference>
<evidence type="ECO:0000313" key="6">
    <source>
        <dbReference type="Proteomes" id="UP001295444"/>
    </source>
</evidence>
<name>A0AAD1W9S9_PELCU</name>
<dbReference type="Pfam" id="PF08368">
    <property type="entry name" value="FAST_2"/>
    <property type="match status" value="1"/>
</dbReference>
<dbReference type="EMBL" id="OW240917">
    <property type="protein sequence ID" value="CAH2299425.1"/>
    <property type="molecule type" value="Genomic_DNA"/>
</dbReference>
<dbReference type="GO" id="GO:0035770">
    <property type="term" value="C:ribonucleoprotein granule"/>
    <property type="evidence" value="ECO:0007669"/>
    <property type="project" value="TreeGrafter"/>
</dbReference>
<keyword evidence="2" id="KW-0496">Mitochondrion</keyword>
<dbReference type="PROSITE" id="PS51286">
    <property type="entry name" value="RAP"/>
    <property type="match status" value="1"/>
</dbReference>
<evidence type="ECO:0000256" key="1">
    <source>
        <dbReference type="ARBA" id="ARBA00004173"/>
    </source>
</evidence>
<dbReference type="GO" id="GO:0003723">
    <property type="term" value="F:RNA binding"/>
    <property type="evidence" value="ECO:0007669"/>
    <property type="project" value="TreeGrafter"/>
</dbReference>
<evidence type="ECO:0000256" key="2">
    <source>
        <dbReference type="ARBA" id="ARBA00023128"/>
    </source>
</evidence>
<evidence type="ECO:0000313" key="5">
    <source>
        <dbReference type="EMBL" id="CAH2299425.1"/>
    </source>
</evidence>
<dbReference type="InterPro" id="IPR013579">
    <property type="entry name" value="FAST_2"/>
</dbReference>
<gene>
    <name evidence="5" type="ORF">PECUL_23A032432</name>
</gene>
<dbReference type="GO" id="GO:0044528">
    <property type="term" value="P:regulation of mitochondrial mRNA stability"/>
    <property type="evidence" value="ECO:0007669"/>
    <property type="project" value="InterPro"/>
</dbReference>
<organism evidence="5 6">
    <name type="scientific">Pelobates cultripes</name>
    <name type="common">Western spadefoot toad</name>
    <dbReference type="NCBI Taxonomy" id="61616"/>
    <lineage>
        <taxon>Eukaryota</taxon>
        <taxon>Metazoa</taxon>
        <taxon>Chordata</taxon>
        <taxon>Craniata</taxon>
        <taxon>Vertebrata</taxon>
        <taxon>Euteleostomi</taxon>
        <taxon>Amphibia</taxon>
        <taxon>Batrachia</taxon>
        <taxon>Anura</taxon>
        <taxon>Pelobatoidea</taxon>
        <taxon>Pelobatidae</taxon>
        <taxon>Pelobates</taxon>
    </lineage>
</organism>
<dbReference type="GO" id="GO:0005759">
    <property type="term" value="C:mitochondrial matrix"/>
    <property type="evidence" value="ECO:0007669"/>
    <property type="project" value="TreeGrafter"/>
</dbReference>
<sequence length="825" mass="94706">MATVICRRLRGGIYQASTFSSTVRWPQKKTPNEHGKGYIFYPANDAPASEDKKPGDVSKMQSQVLYNPSAYVGIKRHNLHITDECESYPLENDYAASNAKQIQNTYSITCSRSLSSTKNNILDLAFGSPDTVHPKTTQKPKEREQKKEPLDCYNVPEMYSTKDDPRTFQQLRPDYKALCYRTSDLTTTTSIEEGQNLLQKVTILKSNLTPTTISAYFEKLSYLPSEEIAVIRKNTKFAMLCRYSVENIQMFSNLELLNILGSFIRLEIPPAHSMLNVYQTEFSCRVWNMTTEELLLVADMWRFLGRSVPQYLDILYSCMQLRWKHLTLPQLIQLIYIIGEGRQAPRELMQKLESMVLRHLDSVNLEEIGAVCLGFFKSQNGLSEYLMRKIGDKVSDNMQEISNFALVSILKMVRFTHVDHLAFLKQLGQVVPQRISTMGIQGIMHIALSCTALHYLDENIMNAIAAVVPERIAYCRSKDLAKFLWSFGALNYEPPNSEHFYSVITNQIRKRLQEFEKFPEHFLTCLLGLAFARRYPVDLIEIALSDKFVTLATKNNLFELRKDLFTLDRSVDIECQDYRGKHLSPELCQEVTEMLRSFANQDICLKPEVIEAAGLLETILGGPQYVKNHMILPHTRSSDLEIHLDINRKPIPINKEIPELEKPQLKPLGLHITDDLLDQLLDSKLECTVGKKTTNMKTNVKHHDDQKKILHAPENRNFSIGVPITDDLLSVLTMPTASTKKSVILPKLYPDVTKLAVQVSHRNHYCYASKYHLLGLHSLKRRQLRQLGYTVVELPYWEWIPLMKRTKSEKLAYLHQKLFGALNDS</sequence>
<feature type="domain" description="RAP" evidence="4">
    <location>
        <begin position="755"/>
        <end position="816"/>
    </location>
</feature>
<dbReference type="Proteomes" id="UP001295444">
    <property type="component" value="Chromosome 06"/>
</dbReference>
<dbReference type="GO" id="GO:0016301">
    <property type="term" value="F:kinase activity"/>
    <property type="evidence" value="ECO:0007669"/>
    <property type="project" value="UniProtKB-KW"/>
</dbReference>
<evidence type="ECO:0000259" key="4">
    <source>
        <dbReference type="PROSITE" id="PS51286"/>
    </source>
</evidence>
<dbReference type="InterPro" id="IPR013584">
    <property type="entry name" value="RAP"/>
</dbReference>
<comment type="subcellular location">
    <subcellularLocation>
        <location evidence="1">Mitochondrion</location>
    </subcellularLocation>
</comment>
<dbReference type="InterPro" id="IPR010622">
    <property type="entry name" value="FAST_Leu-rich"/>
</dbReference>
<evidence type="ECO:0000256" key="3">
    <source>
        <dbReference type="SAM" id="MobiDB-lite"/>
    </source>
</evidence>
<proteinExistence type="predicted"/>
<keyword evidence="6" id="KW-1185">Reference proteome</keyword>
<protein>
    <submittedName>
        <fullName evidence="5">FAST kinase domain-containing 5, mitochondrial</fullName>
    </submittedName>
</protein>
<dbReference type="PANTHER" id="PTHR21228">
    <property type="entry name" value="FAST LEU-RICH DOMAIN-CONTAINING"/>
    <property type="match status" value="1"/>
</dbReference>
<accession>A0AAD1W9S9</accession>
<dbReference type="GO" id="GO:0000963">
    <property type="term" value="P:mitochondrial RNA processing"/>
    <property type="evidence" value="ECO:0007669"/>
    <property type="project" value="TreeGrafter"/>
</dbReference>
<dbReference type="AlphaFoldDB" id="A0AAD1W9S9"/>
<feature type="compositionally biased region" description="Basic and acidic residues" evidence="3">
    <location>
        <begin position="139"/>
        <end position="148"/>
    </location>
</feature>